<dbReference type="EMBL" id="VLJN01000038">
    <property type="protein sequence ID" value="TWG81240.1"/>
    <property type="molecule type" value="Genomic_DNA"/>
</dbReference>
<comment type="caution">
    <text evidence="5">The sequence shown here is derived from an EMBL/GenBank/DDBJ whole genome shotgun (WGS) entry which is preliminary data.</text>
</comment>
<evidence type="ECO:0000256" key="2">
    <source>
        <dbReference type="ARBA" id="ARBA00011915"/>
    </source>
</evidence>
<evidence type="ECO:0000313" key="6">
    <source>
        <dbReference type="Proteomes" id="UP000318141"/>
    </source>
</evidence>
<dbReference type="NCBIfam" id="NF004127">
    <property type="entry name" value="PRK05617.1"/>
    <property type="match status" value="1"/>
</dbReference>
<protein>
    <recommendedName>
        <fullName evidence="2">3-hydroxyisobutyryl-CoA hydrolase</fullName>
        <ecNumber evidence="2">3.1.2.4</ecNumber>
    </recommendedName>
</protein>
<evidence type="ECO:0000259" key="4">
    <source>
        <dbReference type="Pfam" id="PF16113"/>
    </source>
</evidence>
<dbReference type="GO" id="GO:0006574">
    <property type="term" value="P:L-valine catabolic process"/>
    <property type="evidence" value="ECO:0007669"/>
    <property type="project" value="TreeGrafter"/>
</dbReference>
<dbReference type="SUPFAM" id="SSF52096">
    <property type="entry name" value="ClpP/crotonase"/>
    <property type="match status" value="1"/>
</dbReference>
<dbReference type="CDD" id="cd06558">
    <property type="entry name" value="crotonase-like"/>
    <property type="match status" value="1"/>
</dbReference>
<gene>
    <name evidence="5" type="ORF">L602_004300000060</name>
</gene>
<dbReference type="GO" id="GO:0003860">
    <property type="term" value="F:3-hydroxyisobutyryl-CoA hydrolase activity"/>
    <property type="evidence" value="ECO:0007669"/>
    <property type="project" value="UniProtKB-EC"/>
</dbReference>
<dbReference type="Gene3D" id="3.90.226.10">
    <property type="entry name" value="2-enoyl-CoA Hydratase, Chain A, domain 1"/>
    <property type="match status" value="1"/>
</dbReference>
<name>A0A562B8L5_9BURK</name>
<keyword evidence="3" id="KW-0378">Hydrolase</keyword>
<evidence type="ECO:0000313" key="5">
    <source>
        <dbReference type="EMBL" id="TWG81240.1"/>
    </source>
</evidence>
<sequence length="398" mass="42445">MSATTPMADSATPPLAEPEIRFEQINGVGVVTLNRPRQLNALSYPMIVALRERLDQWATRDDVVAVVLRGAGERAFCAGGDIRALYDSYLGHPAAHVETAGAPLHQQFFVDEYQLDFRLHRYPKPVAALMDGIVMGGGMGLAQAAALRIVTERSRVAMPETGIGFVPDVGASHFLGRMTPALALYIGLTGVTLGAADALLCGLADVAVDSATLAGVEARLAGIDWQGAQGRDGVLAQLRQALAPAPVLSAADAPLLPVLPSLVRHFRADATPARILAGLEAEAEADAAADPASREWAARTAGTLRARSPLMSAVTRSLLLRGRRMDLADCFRMELDVVTHALAEGDFIEGVRALIVDKDNAPRWRVAMHDEVEPSMVEAFFVSPWKNGRHPLGPPVLP</sequence>
<organism evidence="5 6">
    <name type="scientific">Cupriavidus gilardii J11</name>
    <dbReference type="NCBI Taxonomy" id="936133"/>
    <lineage>
        <taxon>Bacteria</taxon>
        <taxon>Pseudomonadati</taxon>
        <taxon>Pseudomonadota</taxon>
        <taxon>Betaproteobacteria</taxon>
        <taxon>Burkholderiales</taxon>
        <taxon>Burkholderiaceae</taxon>
        <taxon>Cupriavidus</taxon>
    </lineage>
</organism>
<reference evidence="5 6" key="1">
    <citation type="submission" date="2019-07" db="EMBL/GenBank/DDBJ databases">
        <title>Genome sequencing of lignin-degrading bacterial isolates.</title>
        <authorList>
            <person name="Gladden J."/>
        </authorList>
    </citation>
    <scope>NUCLEOTIDE SEQUENCE [LARGE SCALE GENOMIC DNA]</scope>
    <source>
        <strain evidence="5 6">J11</strain>
    </source>
</reference>
<dbReference type="InterPro" id="IPR032259">
    <property type="entry name" value="HIBYL-CoA-H"/>
</dbReference>
<dbReference type="Pfam" id="PF16113">
    <property type="entry name" value="ECH_2"/>
    <property type="match status" value="1"/>
</dbReference>
<dbReference type="EC" id="3.1.2.4" evidence="2"/>
<feature type="domain" description="Enoyl-CoA hydratase/isomerase" evidence="4">
    <location>
        <begin position="28"/>
        <end position="381"/>
    </location>
</feature>
<evidence type="ECO:0000256" key="3">
    <source>
        <dbReference type="ARBA" id="ARBA00022801"/>
    </source>
</evidence>
<comment type="catalytic activity">
    <reaction evidence="1">
        <text>3-hydroxy-2-methylpropanoyl-CoA + H2O = 3-hydroxy-2-methylpropanoate + CoA + H(+)</text>
        <dbReference type="Rhea" id="RHEA:20888"/>
        <dbReference type="ChEBI" id="CHEBI:11805"/>
        <dbReference type="ChEBI" id="CHEBI:15377"/>
        <dbReference type="ChEBI" id="CHEBI:15378"/>
        <dbReference type="ChEBI" id="CHEBI:57287"/>
        <dbReference type="ChEBI" id="CHEBI:57340"/>
        <dbReference type="EC" id="3.1.2.4"/>
    </reaction>
</comment>
<proteinExistence type="predicted"/>
<accession>A0A562B8L5</accession>
<dbReference type="PANTHER" id="PTHR43176">
    <property type="entry name" value="3-HYDROXYISOBUTYRYL-COA HYDROLASE-RELATED"/>
    <property type="match status" value="1"/>
</dbReference>
<evidence type="ECO:0000256" key="1">
    <source>
        <dbReference type="ARBA" id="ARBA00001709"/>
    </source>
</evidence>
<dbReference type="InterPro" id="IPR029045">
    <property type="entry name" value="ClpP/crotonase-like_dom_sf"/>
</dbReference>
<dbReference type="Proteomes" id="UP000318141">
    <property type="component" value="Unassembled WGS sequence"/>
</dbReference>
<dbReference type="PANTHER" id="PTHR43176:SF3">
    <property type="entry name" value="3-HYDROXYISOBUTYRYL-COA HYDROLASE, MITOCHONDRIAL"/>
    <property type="match status" value="1"/>
</dbReference>
<dbReference type="AlphaFoldDB" id="A0A562B8L5"/>
<keyword evidence="6" id="KW-1185">Reference proteome</keyword>
<dbReference type="InterPro" id="IPR045004">
    <property type="entry name" value="ECH_dom"/>
</dbReference>